<proteinExistence type="predicted"/>
<dbReference type="Pfam" id="PF07833">
    <property type="entry name" value="Cu_amine_oxidN1"/>
    <property type="match status" value="1"/>
</dbReference>
<dbReference type="Proteomes" id="UP000547209">
    <property type="component" value="Unassembled WGS sequence"/>
</dbReference>
<dbReference type="EMBL" id="JACJVP010000024">
    <property type="protein sequence ID" value="MBB6671785.1"/>
    <property type="molecule type" value="Genomic_DNA"/>
</dbReference>
<dbReference type="InterPro" id="IPR012854">
    <property type="entry name" value="Cu_amine_oxidase-like_N"/>
</dbReference>
<dbReference type="RefSeq" id="WP_185143269.1">
    <property type="nucleotide sequence ID" value="NZ_JACJVP010000024.1"/>
</dbReference>
<dbReference type="AlphaFoldDB" id="A0A7X0VF83"/>
<evidence type="ECO:0000256" key="1">
    <source>
        <dbReference type="SAM" id="SignalP"/>
    </source>
</evidence>
<evidence type="ECO:0000259" key="2">
    <source>
        <dbReference type="Pfam" id="PF07833"/>
    </source>
</evidence>
<evidence type="ECO:0000313" key="4">
    <source>
        <dbReference type="Proteomes" id="UP000547209"/>
    </source>
</evidence>
<organism evidence="3 4">
    <name type="scientific">Cohnella nanjingensis</name>
    <dbReference type="NCBI Taxonomy" id="1387779"/>
    <lineage>
        <taxon>Bacteria</taxon>
        <taxon>Bacillati</taxon>
        <taxon>Bacillota</taxon>
        <taxon>Bacilli</taxon>
        <taxon>Bacillales</taxon>
        <taxon>Paenibacillaceae</taxon>
        <taxon>Cohnella</taxon>
    </lineage>
</organism>
<gene>
    <name evidence="3" type="ORF">H7C19_13925</name>
</gene>
<comment type="caution">
    <text evidence="3">The sequence shown here is derived from an EMBL/GenBank/DDBJ whole genome shotgun (WGS) entry which is preliminary data.</text>
</comment>
<keyword evidence="4" id="KW-1185">Reference proteome</keyword>
<accession>A0A7X0VF83</accession>
<feature type="signal peptide" evidence="1">
    <location>
        <begin position="1"/>
        <end position="23"/>
    </location>
</feature>
<reference evidence="3 4" key="1">
    <citation type="submission" date="2020-08" db="EMBL/GenBank/DDBJ databases">
        <title>Cohnella phylogeny.</title>
        <authorList>
            <person name="Dunlap C."/>
        </authorList>
    </citation>
    <scope>NUCLEOTIDE SEQUENCE [LARGE SCALE GENOMIC DNA]</scope>
    <source>
        <strain evidence="3 4">DSM 28246</strain>
    </source>
</reference>
<protein>
    <recommendedName>
        <fullName evidence="2">Copper amine oxidase-like N-terminal domain-containing protein</fullName>
    </recommendedName>
</protein>
<sequence length="395" mass="42798">MRKIATIALSVAAVVGMSSNAYAAANSAPADPVKDIAKMYRVKHELKFDLNGTSAELDGKAVQAEKPILKDGRVFVPLRTLRQTGAAASVTWQPAQREVRIVMEQKVMPSWSDLTFKIGSDKIYTPEGTALADETIPKPFIENGITYVPVSALTWLGMSVATKDDIVSWNWSDKIIEVLEPSWGTDEAQTTFTMLYQKDMYEPQFMYPYGAGSWGGGSGKVTDKDIAMDGRLYNRMEFTANLRPGANPMQLYAVSAGTANFTVQRRVADPSVVPVTRTEEGQTYLSLSQPASGYMKVKAGDAIQVAGSILKPNEAFDKVTVVAQKYSPGGTGLAPAVYVKDSQKELAIKDGKFAGAISLSKPGTYLIAVNSPKYIPSTEMGSLSTQWAEFVVEAE</sequence>
<feature type="chain" id="PRO_5030662805" description="Copper amine oxidase-like N-terminal domain-containing protein" evidence="1">
    <location>
        <begin position="24"/>
        <end position="395"/>
    </location>
</feature>
<name>A0A7X0VF83_9BACL</name>
<evidence type="ECO:0000313" key="3">
    <source>
        <dbReference type="EMBL" id="MBB6671785.1"/>
    </source>
</evidence>
<keyword evidence="1" id="KW-0732">Signal</keyword>
<feature type="domain" description="Copper amine oxidase-like N-terminal" evidence="2">
    <location>
        <begin position="57"/>
        <end position="162"/>
    </location>
</feature>